<organism evidence="1 2">
    <name type="scientific">Zea mays</name>
    <name type="common">Maize</name>
    <dbReference type="NCBI Taxonomy" id="4577"/>
    <lineage>
        <taxon>Eukaryota</taxon>
        <taxon>Viridiplantae</taxon>
        <taxon>Streptophyta</taxon>
        <taxon>Embryophyta</taxon>
        <taxon>Tracheophyta</taxon>
        <taxon>Spermatophyta</taxon>
        <taxon>Magnoliopsida</taxon>
        <taxon>Liliopsida</taxon>
        <taxon>Poales</taxon>
        <taxon>Poaceae</taxon>
        <taxon>PACMAD clade</taxon>
        <taxon>Panicoideae</taxon>
        <taxon>Andropogonodae</taxon>
        <taxon>Andropogoneae</taxon>
        <taxon>Tripsacinae</taxon>
        <taxon>Zea</taxon>
    </lineage>
</organism>
<accession>A0A3L6ERN0</accession>
<sequence length="21" mass="2575">MYLKYLVLLSLYSYICILHLI</sequence>
<comment type="caution">
    <text evidence="1">The sequence shown here is derived from an EMBL/GenBank/DDBJ whole genome shotgun (WGS) entry which is preliminary data.</text>
</comment>
<dbReference type="EMBL" id="NCVQ01000006">
    <property type="protein sequence ID" value="PWZ23722.1"/>
    <property type="molecule type" value="Genomic_DNA"/>
</dbReference>
<protein>
    <submittedName>
        <fullName evidence="1">Uncharacterized protein</fullName>
    </submittedName>
</protein>
<gene>
    <name evidence="1" type="ORF">Zm00014a_041921</name>
</gene>
<name>A0A3L6ERN0_MAIZE</name>
<dbReference type="Proteomes" id="UP000251960">
    <property type="component" value="Chromosome 5"/>
</dbReference>
<proteinExistence type="predicted"/>
<evidence type="ECO:0000313" key="2">
    <source>
        <dbReference type="Proteomes" id="UP000251960"/>
    </source>
</evidence>
<reference evidence="1 2" key="1">
    <citation type="journal article" date="2018" name="Nat. Genet.">
        <title>Extensive intraspecific gene order and gene structural variations between Mo17 and other maize genomes.</title>
        <authorList>
            <person name="Sun S."/>
            <person name="Zhou Y."/>
            <person name="Chen J."/>
            <person name="Shi J."/>
            <person name="Zhao H."/>
            <person name="Zhao H."/>
            <person name="Song W."/>
            <person name="Zhang M."/>
            <person name="Cui Y."/>
            <person name="Dong X."/>
            <person name="Liu H."/>
            <person name="Ma X."/>
            <person name="Jiao Y."/>
            <person name="Wang B."/>
            <person name="Wei X."/>
            <person name="Stein J.C."/>
            <person name="Glaubitz J.C."/>
            <person name="Lu F."/>
            <person name="Yu G."/>
            <person name="Liang C."/>
            <person name="Fengler K."/>
            <person name="Li B."/>
            <person name="Rafalski A."/>
            <person name="Schnable P.S."/>
            <person name="Ware D.H."/>
            <person name="Buckler E.S."/>
            <person name="Lai J."/>
        </authorList>
    </citation>
    <scope>NUCLEOTIDE SEQUENCE [LARGE SCALE GENOMIC DNA]</scope>
    <source>
        <strain evidence="2">cv. Missouri 17</strain>
        <tissue evidence="1">Seedling</tissue>
    </source>
</reference>
<evidence type="ECO:0000313" key="1">
    <source>
        <dbReference type="EMBL" id="PWZ23722.1"/>
    </source>
</evidence>
<dbReference type="AlphaFoldDB" id="A0A3L6ERN0"/>